<evidence type="ECO:0008006" key="4">
    <source>
        <dbReference type="Google" id="ProtNLM"/>
    </source>
</evidence>
<gene>
    <name evidence="2" type="ORF">CEUSTIGMA_g516.t1</name>
</gene>
<dbReference type="EMBL" id="BEGY01000002">
    <property type="protein sequence ID" value="GAX73063.1"/>
    <property type="molecule type" value="Genomic_DNA"/>
</dbReference>
<dbReference type="Proteomes" id="UP000232323">
    <property type="component" value="Unassembled WGS sequence"/>
</dbReference>
<sequence length="311" mass="34673">MADQKLALLLEQHKGYFDMQSDGKVVCLANGHAFPPNYETVQAFITGKKFPKLIKRFDATRSLQRFEPCFVVSKNFPEMIYCAVTGQLLEKSVEAIQKHIAGKKYSTIQGRHEGKTPPLKPEPNIEDVLRELKIGKQKERTDASAIEDEEEHMEIEGLLVESDEGEMLGPSSTGHADVELEMDGSQNVNEPQSISGGPRKRGLQRKKLENVQESCGKEASTSAKPQIHSALQDDGSLSDEEEDFEFQDSVHAVEAAETNVNASEKQSMKDNRKKEVHLGENYSKKSIDKKRLNQGLQLKTGSGGKRVKKHP</sequence>
<accession>A0A250WQG8</accession>
<dbReference type="PANTHER" id="PTHR34348:SF1">
    <property type="entry name" value="SURFEIT LOCUS PROTEIN 2"/>
    <property type="match status" value="1"/>
</dbReference>
<dbReference type="Pfam" id="PF05477">
    <property type="entry name" value="SURF2"/>
    <property type="match status" value="1"/>
</dbReference>
<protein>
    <recommendedName>
        <fullName evidence="4">Surfeit locus protein 2</fullName>
    </recommendedName>
</protein>
<dbReference type="PANTHER" id="PTHR34348">
    <property type="entry name" value="SURFEIT LOCUS PROTEIN 2"/>
    <property type="match status" value="1"/>
</dbReference>
<feature type="compositionally biased region" description="Acidic residues" evidence="1">
    <location>
        <begin position="236"/>
        <end position="246"/>
    </location>
</feature>
<dbReference type="OrthoDB" id="127285at2759"/>
<dbReference type="STRING" id="1157962.A0A250WQG8"/>
<feature type="compositionally biased region" description="Polar residues" evidence="1">
    <location>
        <begin position="185"/>
        <end position="195"/>
    </location>
</feature>
<evidence type="ECO:0000256" key="1">
    <source>
        <dbReference type="SAM" id="MobiDB-lite"/>
    </source>
</evidence>
<evidence type="ECO:0000313" key="3">
    <source>
        <dbReference type="Proteomes" id="UP000232323"/>
    </source>
</evidence>
<reference evidence="2 3" key="1">
    <citation type="submission" date="2017-08" db="EMBL/GenBank/DDBJ databases">
        <title>Acidophilic green algal genome provides insights into adaptation to an acidic environment.</title>
        <authorList>
            <person name="Hirooka S."/>
            <person name="Hirose Y."/>
            <person name="Kanesaki Y."/>
            <person name="Higuchi S."/>
            <person name="Fujiwara T."/>
            <person name="Onuma R."/>
            <person name="Era A."/>
            <person name="Ohbayashi R."/>
            <person name="Uzuka A."/>
            <person name="Nozaki H."/>
            <person name="Yoshikawa H."/>
            <person name="Miyagishima S.Y."/>
        </authorList>
    </citation>
    <scope>NUCLEOTIDE SEQUENCE [LARGE SCALE GENOMIC DNA]</scope>
    <source>
        <strain evidence="2 3">NIES-2499</strain>
    </source>
</reference>
<dbReference type="InterPro" id="IPR008833">
    <property type="entry name" value="Surf2"/>
</dbReference>
<organism evidence="2 3">
    <name type="scientific">Chlamydomonas eustigma</name>
    <dbReference type="NCBI Taxonomy" id="1157962"/>
    <lineage>
        <taxon>Eukaryota</taxon>
        <taxon>Viridiplantae</taxon>
        <taxon>Chlorophyta</taxon>
        <taxon>core chlorophytes</taxon>
        <taxon>Chlorophyceae</taxon>
        <taxon>CS clade</taxon>
        <taxon>Chlamydomonadales</taxon>
        <taxon>Chlamydomonadaceae</taxon>
        <taxon>Chlamydomonas</taxon>
    </lineage>
</organism>
<dbReference type="AlphaFoldDB" id="A0A250WQG8"/>
<keyword evidence="3" id="KW-1185">Reference proteome</keyword>
<feature type="region of interest" description="Disordered" evidence="1">
    <location>
        <begin position="258"/>
        <end position="311"/>
    </location>
</feature>
<feature type="compositionally biased region" description="Basic and acidic residues" evidence="1">
    <location>
        <begin position="266"/>
        <end position="291"/>
    </location>
</feature>
<proteinExistence type="predicted"/>
<evidence type="ECO:0000313" key="2">
    <source>
        <dbReference type="EMBL" id="GAX73063.1"/>
    </source>
</evidence>
<feature type="region of interest" description="Disordered" evidence="1">
    <location>
        <begin position="185"/>
        <end position="246"/>
    </location>
</feature>
<name>A0A250WQG8_9CHLO</name>
<comment type="caution">
    <text evidence="2">The sequence shown here is derived from an EMBL/GenBank/DDBJ whole genome shotgun (WGS) entry which is preliminary data.</text>
</comment>